<organism evidence="1 2">
    <name type="scientific">Rotaria magnacalcarata</name>
    <dbReference type="NCBI Taxonomy" id="392030"/>
    <lineage>
        <taxon>Eukaryota</taxon>
        <taxon>Metazoa</taxon>
        <taxon>Spiralia</taxon>
        <taxon>Gnathifera</taxon>
        <taxon>Rotifera</taxon>
        <taxon>Eurotatoria</taxon>
        <taxon>Bdelloidea</taxon>
        <taxon>Philodinida</taxon>
        <taxon>Philodinidae</taxon>
        <taxon>Rotaria</taxon>
    </lineage>
</organism>
<feature type="non-terminal residue" evidence="1">
    <location>
        <position position="153"/>
    </location>
</feature>
<evidence type="ECO:0000313" key="2">
    <source>
        <dbReference type="Proteomes" id="UP000663866"/>
    </source>
</evidence>
<accession>A0A821A3T2</accession>
<dbReference type="EMBL" id="CAJOBG010064406">
    <property type="protein sequence ID" value="CAF4566763.1"/>
    <property type="molecule type" value="Genomic_DNA"/>
</dbReference>
<reference evidence="1" key="1">
    <citation type="submission" date="2021-02" db="EMBL/GenBank/DDBJ databases">
        <authorList>
            <person name="Nowell W R."/>
        </authorList>
    </citation>
    <scope>NUCLEOTIDE SEQUENCE</scope>
</reference>
<comment type="caution">
    <text evidence="1">The sequence shown here is derived from an EMBL/GenBank/DDBJ whole genome shotgun (WGS) entry which is preliminary data.</text>
</comment>
<sequence length="153" mass="17473">MPDTFRSTLQCINLAAICYTKYLDTDEKIRKFYEPIVKDLNDLQCNGLMINKFDTQSIFSFSTIAADNLAAHELAGFQQTFSSGYFCRRCLVTYENRLLPLTDVHFIQRTHLQHNKYLNSLENDLQMKSKFGVVGPSPLNGLQNFDPTSSFPG</sequence>
<protein>
    <submittedName>
        <fullName evidence="1">Uncharacterized protein</fullName>
    </submittedName>
</protein>
<evidence type="ECO:0000313" key="1">
    <source>
        <dbReference type="EMBL" id="CAF4566763.1"/>
    </source>
</evidence>
<keyword evidence="2" id="KW-1185">Reference proteome</keyword>
<feature type="non-terminal residue" evidence="1">
    <location>
        <position position="1"/>
    </location>
</feature>
<dbReference type="Proteomes" id="UP000663866">
    <property type="component" value="Unassembled WGS sequence"/>
</dbReference>
<proteinExistence type="predicted"/>
<gene>
    <name evidence="1" type="ORF">OVN521_LOCUS43880</name>
</gene>
<dbReference type="AlphaFoldDB" id="A0A821A3T2"/>
<name>A0A821A3T2_9BILA</name>